<sequence length="68" mass="7681">MITSREFLCLLEDRVGSAAPTYEELRDVMQREEVAFKSKEVDGFVITAYLDTSDVALLASCFNVNLCR</sequence>
<dbReference type="EMBL" id="BARS01033181">
    <property type="protein sequence ID" value="GAG23016.1"/>
    <property type="molecule type" value="Genomic_DNA"/>
</dbReference>
<reference evidence="1" key="1">
    <citation type="journal article" date="2014" name="Front. Microbiol.">
        <title>High frequency of phylogenetically diverse reductive dehalogenase-homologous genes in deep subseafloor sedimentary metagenomes.</title>
        <authorList>
            <person name="Kawai M."/>
            <person name="Futagami T."/>
            <person name="Toyoda A."/>
            <person name="Takaki Y."/>
            <person name="Nishi S."/>
            <person name="Hori S."/>
            <person name="Arai W."/>
            <person name="Tsubouchi T."/>
            <person name="Morono Y."/>
            <person name="Uchiyama I."/>
            <person name="Ito T."/>
            <person name="Fujiyama A."/>
            <person name="Inagaki F."/>
            <person name="Takami H."/>
        </authorList>
    </citation>
    <scope>NUCLEOTIDE SEQUENCE</scope>
    <source>
        <strain evidence="1">Expedition CK06-06</strain>
    </source>
</reference>
<organism evidence="1">
    <name type="scientific">marine sediment metagenome</name>
    <dbReference type="NCBI Taxonomy" id="412755"/>
    <lineage>
        <taxon>unclassified sequences</taxon>
        <taxon>metagenomes</taxon>
        <taxon>ecological metagenomes</taxon>
    </lineage>
</organism>
<dbReference type="AlphaFoldDB" id="X0XDJ8"/>
<proteinExistence type="predicted"/>
<evidence type="ECO:0000313" key="1">
    <source>
        <dbReference type="EMBL" id="GAG23016.1"/>
    </source>
</evidence>
<accession>X0XDJ8</accession>
<comment type="caution">
    <text evidence="1">The sequence shown here is derived from an EMBL/GenBank/DDBJ whole genome shotgun (WGS) entry which is preliminary data.</text>
</comment>
<name>X0XDJ8_9ZZZZ</name>
<gene>
    <name evidence="1" type="ORF">S01H1_51424</name>
</gene>
<protein>
    <submittedName>
        <fullName evidence="1">Uncharacterized protein</fullName>
    </submittedName>
</protein>